<dbReference type="AlphaFoldDB" id="A0A6A6DJZ9"/>
<evidence type="ECO:0000313" key="2">
    <source>
        <dbReference type="EMBL" id="KAF2178788.1"/>
    </source>
</evidence>
<accession>A0A6A6DJZ9</accession>
<feature type="transmembrane region" description="Helical" evidence="1">
    <location>
        <begin position="42"/>
        <end position="60"/>
    </location>
</feature>
<organism evidence="2 3">
    <name type="scientific">Zopfia rhizophila CBS 207.26</name>
    <dbReference type="NCBI Taxonomy" id="1314779"/>
    <lineage>
        <taxon>Eukaryota</taxon>
        <taxon>Fungi</taxon>
        <taxon>Dikarya</taxon>
        <taxon>Ascomycota</taxon>
        <taxon>Pezizomycotina</taxon>
        <taxon>Dothideomycetes</taxon>
        <taxon>Dothideomycetes incertae sedis</taxon>
        <taxon>Zopfiaceae</taxon>
        <taxon>Zopfia</taxon>
    </lineage>
</organism>
<name>A0A6A6DJZ9_9PEZI</name>
<dbReference type="Proteomes" id="UP000800200">
    <property type="component" value="Unassembled WGS sequence"/>
</dbReference>
<evidence type="ECO:0000313" key="3">
    <source>
        <dbReference type="Proteomes" id="UP000800200"/>
    </source>
</evidence>
<protein>
    <submittedName>
        <fullName evidence="2">Uncharacterized protein</fullName>
    </submittedName>
</protein>
<keyword evidence="1" id="KW-0812">Transmembrane</keyword>
<evidence type="ECO:0000256" key="1">
    <source>
        <dbReference type="SAM" id="Phobius"/>
    </source>
</evidence>
<gene>
    <name evidence="2" type="ORF">K469DRAFT_717766</name>
</gene>
<reference evidence="2" key="1">
    <citation type="journal article" date="2020" name="Stud. Mycol.">
        <title>101 Dothideomycetes genomes: a test case for predicting lifestyles and emergence of pathogens.</title>
        <authorList>
            <person name="Haridas S."/>
            <person name="Albert R."/>
            <person name="Binder M."/>
            <person name="Bloem J."/>
            <person name="Labutti K."/>
            <person name="Salamov A."/>
            <person name="Andreopoulos B."/>
            <person name="Baker S."/>
            <person name="Barry K."/>
            <person name="Bills G."/>
            <person name="Bluhm B."/>
            <person name="Cannon C."/>
            <person name="Castanera R."/>
            <person name="Culley D."/>
            <person name="Daum C."/>
            <person name="Ezra D."/>
            <person name="Gonzalez J."/>
            <person name="Henrissat B."/>
            <person name="Kuo A."/>
            <person name="Liang C."/>
            <person name="Lipzen A."/>
            <person name="Lutzoni F."/>
            <person name="Magnuson J."/>
            <person name="Mondo S."/>
            <person name="Nolan M."/>
            <person name="Ohm R."/>
            <person name="Pangilinan J."/>
            <person name="Park H.-J."/>
            <person name="Ramirez L."/>
            <person name="Alfaro M."/>
            <person name="Sun H."/>
            <person name="Tritt A."/>
            <person name="Yoshinaga Y."/>
            <person name="Zwiers L.-H."/>
            <person name="Turgeon B."/>
            <person name="Goodwin S."/>
            <person name="Spatafora J."/>
            <person name="Crous P."/>
            <person name="Grigoriev I."/>
        </authorList>
    </citation>
    <scope>NUCLEOTIDE SEQUENCE</scope>
    <source>
        <strain evidence="2">CBS 207.26</strain>
    </source>
</reference>
<sequence>MMVRRKMCLRNLFILLSSLIWRSVLRADAALFIGWPQMWLGLPQGWWLIIMALAFTWIGSGR</sequence>
<keyword evidence="1" id="KW-0472">Membrane</keyword>
<proteinExistence type="predicted"/>
<dbReference type="EMBL" id="ML994672">
    <property type="protein sequence ID" value="KAF2178788.1"/>
    <property type="molecule type" value="Genomic_DNA"/>
</dbReference>
<keyword evidence="1" id="KW-1133">Transmembrane helix</keyword>
<keyword evidence="3" id="KW-1185">Reference proteome</keyword>